<dbReference type="Gene3D" id="2.70.70.10">
    <property type="entry name" value="Glucose Permease (Domain IIA)"/>
    <property type="match status" value="1"/>
</dbReference>
<feature type="signal peptide" evidence="1">
    <location>
        <begin position="1"/>
        <end position="27"/>
    </location>
</feature>
<dbReference type="InterPro" id="IPR011055">
    <property type="entry name" value="Dup_hybrid_motif"/>
</dbReference>
<keyword evidence="1" id="KW-0732">Signal</keyword>
<accession>A0A6L5XF48</accession>
<dbReference type="GO" id="GO:0004222">
    <property type="term" value="F:metalloendopeptidase activity"/>
    <property type="evidence" value="ECO:0007669"/>
    <property type="project" value="TreeGrafter"/>
</dbReference>
<organism evidence="3 4">
    <name type="scientific">Sodaliphilus pleomorphus</name>
    <dbReference type="NCBI Taxonomy" id="2606626"/>
    <lineage>
        <taxon>Bacteria</taxon>
        <taxon>Pseudomonadati</taxon>
        <taxon>Bacteroidota</taxon>
        <taxon>Bacteroidia</taxon>
        <taxon>Bacteroidales</taxon>
        <taxon>Muribaculaceae</taxon>
        <taxon>Sodaliphilus</taxon>
    </lineage>
</organism>
<sequence length="257" mass="29143">MSLNKFAKVFGAALVMATATFSTTATAQNLQSVSSYRKAHSDMLAKQSRIKDQIRLEEAQKYAQDLYGEDEPEPDIYTEGWESGLVNPYKDMHVPYSKRIDVRHYSLPVKGHYVTSHYGYRPRFGRSHKGVDLRAAIGDTVRAAFSGRVRLTKYERGGYGFYVIVRHENGLETVYGHLSRFLVKPNQYVKVGQPIALSGNTGRSTGPHLHFETRYMGYAINPEAIFDFVNHVTVTDNYTFTKDTYMDARSNSSRASR</sequence>
<comment type="caution">
    <text evidence="3">The sequence shown here is derived from an EMBL/GenBank/DDBJ whole genome shotgun (WGS) entry which is preliminary data.</text>
</comment>
<dbReference type="PANTHER" id="PTHR21666">
    <property type="entry name" value="PEPTIDASE-RELATED"/>
    <property type="match status" value="1"/>
</dbReference>
<dbReference type="EMBL" id="VULT01000016">
    <property type="protein sequence ID" value="MSS18116.1"/>
    <property type="molecule type" value="Genomic_DNA"/>
</dbReference>
<dbReference type="InterPro" id="IPR016047">
    <property type="entry name" value="M23ase_b-sheet_dom"/>
</dbReference>
<name>A0A6L5XF48_9BACT</name>
<evidence type="ECO:0000256" key="1">
    <source>
        <dbReference type="SAM" id="SignalP"/>
    </source>
</evidence>
<gene>
    <name evidence="3" type="ORF">FYJ29_10160</name>
</gene>
<feature type="domain" description="M23ase beta-sheet core" evidence="2">
    <location>
        <begin position="127"/>
        <end position="222"/>
    </location>
</feature>
<dbReference type="Pfam" id="PF01551">
    <property type="entry name" value="Peptidase_M23"/>
    <property type="match status" value="1"/>
</dbReference>
<evidence type="ECO:0000259" key="2">
    <source>
        <dbReference type="Pfam" id="PF01551"/>
    </source>
</evidence>
<reference evidence="3 4" key="1">
    <citation type="submission" date="2019-08" db="EMBL/GenBank/DDBJ databases">
        <title>In-depth cultivation of the pig gut microbiome towards novel bacterial diversity and tailored functional studies.</title>
        <authorList>
            <person name="Wylensek D."/>
            <person name="Hitch T.C.A."/>
            <person name="Clavel T."/>
        </authorList>
    </citation>
    <scope>NUCLEOTIDE SEQUENCE [LARGE SCALE GENOMIC DNA]</scope>
    <source>
        <strain evidence="3 4">Oil-RF-744-WCA-WT-10</strain>
    </source>
</reference>
<keyword evidence="4" id="KW-1185">Reference proteome</keyword>
<evidence type="ECO:0000313" key="4">
    <source>
        <dbReference type="Proteomes" id="UP000483362"/>
    </source>
</evidence>
<dbReference type="SUPFAM" id="SSF51261">
    <property type="entry name" value="Duplicated hybrid motif"/>
    <property type="match status" value="1"/>
</dbReference>
<dbReference type="RefSeq" id="WP_154327060.1">
    <property type="nucleotide sequence ID" value="NZ_CP045696.1"/>
</dbReference>
<dbReference type="PANTHER" id="PTHR21666:SF270">
    <property type="entry name" value="MUREIN HYDROLASE ACTIVATOR ENVC"/>
    <property type="match status" value="1"/>
</dbReference>
<dbReference type="AlphaFoldDB" id="A0A6L5XF48"/>
<protein>
    <submittedName>
        <fullName evidence="3">M23 family metallopeptidase</fullName>
    </submittedName>
</protein>
<feature type="chain" id="PRO_5026872059" evidence="1">
    <location>
        <begin position="28"/>
        <end position="257"/>
    </location>
</feature>
<dbReference type="Proteomes" id="UP000483362">
    <property type="component" value="Unassembled WGS sequence"/>
</dbReference>
<dbReference type="InterPro" id="IPR050570">
    <property type="entry name" value="Cell_wall_metabolism_enzyme"/>
</dbReference>
<proteinExistence type="predicted"/>
<evidence type="ECO:0000313" key="3">
    <source>
        <dbReference type="EMBL" id="MSS18116.1"/>
    </source>
</evidence>
<dbReference type="CDD" id="cd12797">
    <property type="entry name" value="M23_peptidase"/>
    <property type="match status" value="1"/>
</dbReference>